<protein>
    <submittedName>
        <fullName evidence="5">Uncharacterized protein</fullName>
    </submittedName>
</protein>
<reference evidence="5 6" key="1">
    <citation type="submission" date="2018-04" db="EMBL/GenBank/DDBJ databases">
        <title>The genome of golden apple snail Pomacea canaliculata provides insight into stress tolerance and invasive adaptation.</title>
        <authorList>
            <person name="Liu C."/>
            <person name="Liu B."/>
            <person name="Ren Y."/>
            <person name="Zhang Y."/>
            <person name="Wang H."/>
            <person name="Li S."/>
            <person name="Jiang F."/>
            <person name="Yin L."/>
            <person name="Zhang G."/>
            <person name="Qian W."/>
            <person name="Fan W."/>
        </authorList>
    </citation>
    <scope>NUCLEOTIDE SEQUENCE [LARGE SCALE GENOMIC DNA]</scope>
    <source>
        <strain evidence="5">SZHN2017</strain>
        <tissue evidence="5">Muscle</tissue>
    </source>
</reference>
<evidence type="ECO:0000256" key="2">
    <source>
        <dbReference type="ARBA" id="ARBA00022692"/>
    </source>
</evidence>
<dbReference type="GO" id="GO:0016020">
    <property type="term" value="C:membrane"/>
    <property type="evidence" value="ECO:0007669"/>
    <property type="project" value="UniProtKB-SubCell"/>
</dbReference>
<sequence>MESLAAGFVNCQHDIYSNPLFYPESPRWLVSRGRRQEASAIERHAALVNKVVVSEKVLSLQDLQNDGPGVKFWQLFTHPRLLVRCLIVFFNWINGGDFGNGVDANVDNDGEKEYRCDNNRLSTRFVVTCVYYGLGLNVGSLSGDIYMNFLYASIAETLSYVLCLVAQLVDILPSGYNGATASSIRLH</sequence>
<dbReference type="Proteomes" id="UP000245119">
    <property type="component" value="Linkage Group LG6"/>
</dbReference>
<comment type="caution">
    <text evidence="5">The sequence shown here is derived from an EMBL/GenBank/DDBJ whole genome shotgun (WGS) entry which is preliminary data.</text>
</comment>
<accession>A0A2T7P762</accession>
<dbReference type="EMBL" id="PZQS01000006">
    <property type="protein sequence ID" value="PVD29262.1"/>
    <property type="molecule type" value="Genomic_DNA"/>
</dbReference>
<keyword evidence="3" id="KW-1133">Transmembrane helix</keyword>
<comment type="subcellular location">
    <subcellularLocation>
        <location evidence="1">Membrane</location>
        <topology evidence="1">Multi-pass membrane protein</topology>
    </subcellularLocation>
</comment>
<name>A0A2T7P762_POMCA</name>
<dbReference type="Gene3D" id="1.20.1250.20">
    <property type="entry name" value="MFS general substrate transporter like domains"/>
    <property type="match status" value="1"/>
</dbReference>
<dbReference type="SUPFAM" id="SSF103473">
    <property type="entry name" value="MFS general substrate transporter"/>
    <property type="match status" value="1"/>
</dbReference>
<keyword evidence="6" id="KW-1185">Reference proteome</keyword>
<keyword evidence="2" id="KW-0812">Transmembrane</keyword>
<dbReference type="InterPro" id="IPR036259">
    <property type="entry name" value="MFS_trans_sf"/>
</dbReference>
<evidence type="ECO:0000313" key="6">
    <source>
        <dbReference type="Proteomes" id="UP000245119"/>
    </source>
</evidence>
<keyword evidence="4" id="KW-0472">Membrane</keyword>
<dbReference type="AlphaFoldDB" id="A0A2T7P762"/>
<gene>
    <name evidence="5" type="ORF">C0Q70_11859</name>
</gene>
<evidence type="ECO:0000256" key="3">
    <source>
        <dbReference type="ARBA" id="ARBA00022989"/>
    </source>
</evidence>
<evidence type="ECO:0000313" key="5">
    <source>
        <dbReference type="EMBL" id="PVD29262.1"/>
    </source>
</evidence>
<proteinExistence type="predicted"/>
<evidence type="ECO:0000256" key="4">
    <source>
        <dbReference type="ARBA" id="ARBA00023136"/>
    </source>
</evidence>
<dbReference type="PANTHER" id="PTHR24064">
    <property type="entry name" value="SOLUTE CARRIER FAMILY 22 MEMBER"/>
    <property type="match status" value="1"/>
</dbReference>
<evidence type="ECO:0000256" key="1">
    <source>
        <dbReference type="ARBA" id="ARBA00004141"/>
    </source>
</evidence>
<organism evidence="5 6">
    <name type="scientific">Pomacea canaliculata</name>
    <name type="common">Golden apple snail</name>
    <dbReference type="NCBI Taxonomy" id="400727"/>
    <lineage>
        <taxon>Eukaryota</taxon>
        <taxon>Metazoa</taxon>
        <taxon>Spiralia</taxon>
        <taxon>Lophotrochozoa</taxon>
        <taxon>Mollusca</taxon>
        <taxon>Gastropoda</taxon>
        <taxon>Caenogastropoda</taxon>
        <taxon>Architaenioglossa</taxon>
        <taxon>Ampullarioidea</taxon>
        <taxon>Ampullariidae</taxon>
        <taxon>Pomacea</taxon>
    </lineage>
</organism>